<evidence type="ECO:0000259" key="2">
    <source>
        <dbReference type="Pfam" id="PF20516"/>
    </source>
</evidence>
<dbReference type="AlphaFoldDB" id="A0A0A1TSQ9"/>
<name>A0A0A1TSQ9_9HYPO</name>
<evidence type="ECO:0000313" key="4">
    <source>
        <dbReference type="Proteomes" id="UP000039046"/>
    </source>
</evidence>
<proteinExistence type="predicted"/>
<feature type="domain" description="PD-(D/E)XK nuclease-like" evidence="2">
    <location>
        <begin position="169"/>
        <end position="419"/>
    </location>
</feature>
<reference evidence="3 4" key="1">
    <citation type="journal article" date="2015" name="Genome Announc.">
        <title>Draft Genome Sequence and Gene Annotation of the Entomopathogenic Fungus Verticillium hemipterigenum.</title>
        <authorList>
            <person name="Horn F."/>
            <person name="Habel A."/>
            <person name="Scharf D.H."/>
            <person name="Dworschak J."/>
            <person name="Brakhage A.A."/>
            <person name="Guthke R."/>
            <person name="Hertweck C."/>
            <person name="Linde J."/>
        </authorList>
    </citation>
    <scope>NUCLEOTIDE SEQUENCE [LARGE SCALE GENOMIC DNA]</scope>
</reference>
<feature type="compositionally biased region" description="Low complexity" evidence="1">
    <location>
        <begin position="21"/>
        <end position="30"/>
    </location>
</feature>
<dbReference type="EMBL" id="CDHN01000010">
    <property type="protein sequence ID" value="CEJ95238.1"/>
    <property type="molecule type" value="Genomic_DNA"/>
</dbReference>
<gene>
    <name evidence="3" type="ORF">VHEMI10729</name>
</gene>
<feature type="region of interest" description="Disordered" evidence="1">
    <location>
        <begin position="15"/>
        <end position="109"/>
    </location>
</feature>
<dbReference type="Pfam" id="PF20516">
    <property type="entry name" value="PDDEXK_12"/>
    <property type="match status" value="1"/>
</dbReference>
<dbReference type="STRING" id="1531966.A0A0A1TSQ9"/>
<dbReference type="Proteomes" id="UP000039046">
    <property type="component" value="Unassembled WGS sequence"/>
</dbReference>
<evidence type="ECO:0000313" key="3">
    <source>
        <dbReference type="EMBL" id="CEJ95238.1"/>
    </source>
</evidence>
<organism evidence="3 4">
    <name type="scientific">[Torrubiella] hemipterigena</name>
    <dbReference type="NCBI Taxonomy" id="1531966"/>
    <lineage>
        <taxon>Eukaryota</taxon>
        <taxon>Fungi</taxon>
        <taxon>Dikarya</taxon>
        <taxon>Ascomycota</taxon>
        <taxon>Pezizomycotina</taxon>
        <taxon>Sordariomycetes</taxon>
        <taxon>Hypocreomycetidae</taxon>
        <taxon>Hypocreales</taxon>
        <taxon>Clavicipitaceae</taxon>
        <taxon>Clavicipitaceae incertae sedis</taxon>
        <taxon>'Torrubiella' clade</taxon>
    </lineage>
</organism>
<accession>A0A0A1TSQ9</accession>
<protein>
    <recommendedName>
        <fullName evidence="2">PD-(D/E)XK nuclease-like domain-containing protein</fullName>
    </recommendedName>
</protein>
<keyword evidence="4" id="KW-1185">Reference proteome</keyword>
<dbReference type="InterPro" id="IPR046797">
    <property type="entry name" value="PDDEXK_12"/>
</dbReference>
<feature type="compositionally biased region" description="Low complexity" evidence="1">
    <location>
        <begin position="86"/>
        <end position="104"/>
    </location>
</feature>
<feature type="compositionally biased region" description="Pro residues" evidence="1">
    <location>
        <begin position="74"/>
        <end position="85"/>
    </location>
</feature>
<dbReference type="HOGENOM" id="CLU_027219_5_1_1"/>
<dbReference type="OrthoDB" id="5244165at2759"/>
<evidence type="ECO:0000256" key="1">
    <source>
        <dbReference type="SAM" id="MobiDB-lite"/>
    </source>
</evidence>
<sequence length="433" mass="48428">MSDSVDALARVNEWLFGDNYTKTQTTSTPDFPTPPPSSYAMANGSPPKRQRTAPDDDDINRTPTPNNSYVYRIPKPPVLQQPNYPPSESSRASSTTSNRSSSPTKTAKKFHLESLEKPVFYKDLDEDTANQLPIDIKLLHQRIDEITVLRSAFLPCSIRAEICSALGRQLPDSWFTDSQPSDNHDRDLRVLQRLQHIVGQSRRCRELGRGESGLNWKVHEPLLELALEQYGGEVESEPATDARILPAFVPVTNGARISLESKIDIAIVLDPTINDDDKPLADLIRQTVVSQLDDRKSLSHTNYQPFHLRPPATFIETKATGSAAEGRTQLGIFVAAQNLRFASFLMAKYSHRKGQLPLSITLPHILTVEHDWKLFYGCDRGLRIEMVGDVSIGDTKSVLGALTLLAVIREIAKYISNEFKAWMQEILNVDVSI</sequence>